<comment type="caution">
    <text evidence="2">The sequence shown here is derived from an EMBL/GenBank/DDBJ whole genome shotgun (WGS) entry which is preliminary data.</text>
</comment>
<gene>
    <name evidence="2" type="ORF">LITE_LOCUS1701</name>
    <name evidence="3" type="ORF">LITE_LOCUS27863</name>
</gene>
<protein>
    <submittedName>
        <fullName evidence="2">Uncharacterized protein</fullName>
    </submittedName>
</protein>
<feature type="transmembrane region" description="Helical" evidence="1">
    <location>
        <begin position="57"/>
        <end position="77"/>
    </location>
</feature>
<dbReference type="EMBL" id="CAMGYJ010000002">
    <property type="protein sequence ID" value="CAI0377988.1"/>
    <property type="molecule type" value="Genomic_DNA"/>
</dbReference>
<accession>A0AAV0H048</accession>
<dbReference type="AlphaFoldDB" id="A0AAV0H048"/>
<evidence type="ECO:0000313" key="3">
    <source>
        <dbReference type="EMBL" id="CAI0443871.1"/>
    </source>
</evidence>
<keyword evidence="1" id="KW-0472">Membrane</keyword>
<keyword evidence="1" id="KW-1133">Transmembrane helix</keyword>
<keyword evidence="4" id="KW-1185">Reference proteome</keyword>
<proteinExistence type="predicted"/>
<dbReference type="Proteomes" id="UP001154282">
    <property type="component" value="Unassembled WGS sequence"/>
</dbReference>
<keyword evidence="1" id="KW-0812">Transmembrane</keyword>
<evidence type="ECO:0000313" key="2">
    <source>
        <dbReference type="EMBL" id="CAI0377988.1"/>
    </source>
</evidence>
<dbReference type="EMBL" id="CAMGYJ010000007">
    <property type="protein sequence ID" value="CAI0443871.1"/>
    <property type="molecule type" value="Genomic_DNA"/>
</dbReference>
<reference evidence="2" key="1">
    <citation type="submission" date="2022-08" db="EMBL/GenBank/DDBJ databases">
        <authorList>
            <person name="Gutierrez-Valencia J."/>
        </authorList>
    </citation>
    <scope>NUCLEOTIDE SEQUENCE</scope>
</reference>
<organism evidence="2 4">
    <name type="scientific">Linum tenue</name>
    <dbReference type="NCBI Taxonomy" id="586396"/>
    <lineage>
        <taxon>Eukaryota</taxon>
        <taxon>Viridiplantae</taxon>
        <taxon>Streptophyta</taxon>
        <taxon>Embryophyta</taxon>
        <taxon>Tracheophyta</taxon>
        <taxon>Spermatophyta</taxon>
        <taxon>Magnoliopsida</taxon>
        <taxon>eudicotyledons</taxon>
        <taxon>Gunneridae</taxon>
        <taxon>Pentapetalae</taxon>
        <taxon>rosids</taxon>
        <taxon>fabids</taxon>
        <taxon>Malpighiales</taxon>
        <taxon>Linaceae</taxon>
        <taxon>Linum</taxon>
    </lineage>
</organism>
<evidence type="ECO:0000313" key="4">
    <source>
        <dbReference type="Proteomes" id="UP001154282"/>
    </source>
</evidence>
<name>A0AAV0H048_9ROSI</name>
<evidence type="ECO:0000256" key="1">
    <source>
        <dbReference type="SAM" id="Phobius"/>
    </source>
</evidence>
<sequence>MVLFFIVDPYEGDYKQQQIQLCKLDHQEKFQVCFVPNDFQVSILKDEEAYRITLQPIFLCSFFIVCMFYLLRILFWLNPFVV</sequence>